<evidence type="ECO:0000313" key="3">
    <source>
        <dbReference type="Proteomes" id="UP001149140"/>
    </source>
</evidence>
<sequence>MATIPTRIDQALFDAAKAAGELQSRSAAQQLDHWARIGRELESSPAVTHDAIARVLAGQSPYDALGDREQAMVRAAWDQQLTERIGGLDFEDRLRTGGRPWPEADADGNVVMRDAGPSGRGA</sequence>
<organism evidence="2 3">
    <name type="scientific">Solirubrobacter ginsenosidimutans</name>
    <dbReference type="NCBI Taxonomy" id="490573"/>
    <lineage>
        <taxon>Bacteria</taxon>
        <taxon>Bacillati</taxon>
        <taxon>Actinomycetota</taxon>
        <taxon>Thermoleophilia</taxon>
        <taxon>Solirubrobacterales</taxon>
        <taxon>Solirubrobacteraceae</taxon>
        <taxon>Solirubrobacter</taxon>
    </lineage>
</organism>
<proteinExistence type="predicted"/>
<accession>A0A9X3S8M6</accession>
<dbReference type="Proteomes" id="UP001149140">
    <property type="component" value="Unassembled WGS sequence"/>
</dbReference>
<protein>
    <submittedName>
        <fullName evidence="2">ParD-like family protein</fullName>
    </submittedName>
</protein>
<dbReference type="Pfam" id="PF11903">
    <property type="entry name" value="ParD_like"/>
    <property type="match status" value="1"/>
</dbReference>
<dbReference type="InterPro" id="IPR021831">
    <property type="entry name" value="ParD-like"/>
</dbReference>
<evidence type="ECO:0000313" key="2">
    <source>
        <dbReference type="EMBL" id="MDA0167146.1"/>
    </source>
</evidence>
<evidence type="ECO:0000256" key="1">
    <source>
        <dbReference type="SAM" id="MobiDB-lite"/>
    </source>
</evidence>
<dbReference type="RefSeq" id="WP_270046396.1">
    <property type="nucleotide sequence ID" value="NZ_JAPDOD010000089.1"/>
</dbReference>
<comment type="caution">
    <text evidence="2">The sequence shown here is derived from an EMBL/GenBank/DDBJ whole genome shotgun (WGS) entry which is preliminary data.</text>
</comment>
<gene>
    <name evidence="2" type="ORF">OM076_43195</name>
</gene>
<dbReference type="EMBL" id="JAPDOD010000089">
    <property type="protein sequence ID" value="MDA0167146.1"/>
    <property type="molecule type" value="Genomic_DNA"/>
</dbReference>
<keyword evidence="3" id="KW-1185">Reference proteome</keyword>
<name>A0A9X3S8M6_9ACTN</name>
<reference evidence="2" key="1">
    <citation type="submission" date="2022-10" db="EMBL/GenBank/DDBJ databases">
        <title>The WGS of Solirubrobacter ginsenosidimutans DSM 21036.</title>
        <authorList>
            <person name="Jiang Z."/>
        </authorList>
    </citation>
    <scope>NUCLEOTIDE SEQUENCE</scope>
    <source>
        <strain evidence="2">DSM 21036</strain>
    </source>
</reference>
<feature type="region of interest" description="Disordered" evidence="1">
    <location>
        <begin position="97"/>
        <end position="122"/>
    </location>
</feature>
<dbReference type="AlphaFoldDB" id="A0A9X3S8M6"/>